<dbReference type="EMBL" id="JBBNAG010000010">
    <property type="protein sequence ID" value="KAK9100236.1"/>
    <property type="molecule type" value="Genomic_DNA"/>
</dbReference>
<name>A0AAP0EV38_9MAGN</name>
<dbReference type="AlphaFoldDB" id="A0AAP0EV38"/>
<reference evidence="1 2" key="1">
    <citation type="submission" date="2024-01" db="EMBL/GenBank/DDBJ databases">
        <title>Genome assemblies of Stephania.</title>
        <authorList>
            <person name="Yang L."/>
        </authorList>
    </citation>
    <scope>NUCLEOTIDE SEQUENCE [LARGE SCALE GENOMIC DNA]</scope>
    <source>
        <strain evidence="1">JXDWG</strain>
        <tissue evidence="1">Leaf</tissue>
    </source>
</reference>
<evidence type="ECO:0000313" key="2">
    <source>
        <dbReference type="Proteomes" id="UP001419268"/>
    </source>
</evidence>
<protein>
    <submittedName>
        <fullName evidence="1">Uncharacterized protein</fullName>
    </submittedName>
</protein>
<comment type="caution">
    <text evidence="1">The sequence shown here is derived from an EMBL/GenBank/DDBJ whole genome shotgun (WGS) entry which is preliminary data.</text>
</comment>
<proteinExistence type="predicted"/>
<organism evidence="1 2">
    <name type="scientific">Stephania cephalantha</name>
    <dbReference type="NCBI Taxonomy" id="152367"/>
    <lineage>
        <taxon>Eukaryota</taxon>
        <taxon>Viridiplantae</taxon>
        <taxon>Streptophyta</taxon>
        <taxon>Embryophyta</taxon>
        <taxon>Tracheophyta</taxon>
        <taxon>Spermatophyta</taxon>
        <taxon>Magnoliopsida</taxon>
        <taxon>Ranunculales</taxon>
        <taxon>Menispermaceae</taxon>
        <taxon>Menispermoideae</taxon>
        <taxon>Cissampelideae</taxon>
        <taxon>Stephania</taxon>
    </lineage>
</organism>
<sequence length="96" mass="10627">MEGLFLFEFAKGTRRVSSSSNSLRSFTVDIQLVLKVGKVSTISGLRHFTVGIEGGEGVDELLIYKALQNWVLCASSQLVLKIWPAHLSDFVMVIKL</sequence>
<accession>A0AAP0EV38</accession>
<keyword evidence="2" id="KW-1185">Reference proteome</keyword>
<dbReference type="Proteomes" id="UP001419268">
    <property type="component" value="Unassembled WGS sequence"/>
</dbReference>
<gene>
    <name evidence="1" type="ORF">Scep_023666</name>
</gene>
<evidence type="ECO:0000313" key="1">
    <source>
        <dbReference type="EMBL" id="KAK9100236.1"/>
    </source>
</evidence>